<dbReference type="GO" id="GO:0034703">
    <property type="term" value="C:cation channel complex"/>
    <property type="evidence" value="ECO:0007669"/>
    <property type="project" value="TreeGrafter"/>
</dbReference>
<dbReference type="SUPFAM" id="SSF48403">
    <property type="entry name" value="Ankyrin repeat"/>
    <property type="match status" value="1"/>
</dbReference>
<organism evidence="12 13">
    <name type="scientific">Ridgeia piscesae</name>
    <name type="common">Tubeworm</name>
    <dbReference type="NCBI Taxonomy" id="27915"/>
    <lineage>
        <taxon>Eukaryota</taxon>
        <taxon>Metazoa</taxon>
        <taxon>Spiralia</taxon>
        <taxon>Lophotrochozoa</taxon>
        <taxon>Annelida</taxon>
        <taxon>Polychaeta</taxon>
        <taxon>Sedentaria</taxon>
        <taxon>Canalipalpata</taxon>
        <taxon>Sabellida</taxon>
        <taxon>Siboglinidae</taxon>
        <taxon>Ridgeia</taxon>
    </lineage>
</organism>
<evidence type="ECO:0000256" key="8">
    <source>
        <dbReference type="ARBA" id="ARBA00023136"/>
    </source>
</evidence>
<feature type="transmembrane region" description="Helical" evidence="10">
    <location>
        <begin position="523"/>
        <end position="544"/>
    </location>
</feature>
<keyword evidence="13" id="KW-1185">Reference proteome</keyword>
<dbReference type="GO" id="GO:0070679">
    <property type="term" value="F:inositol 1,4,5 trisphosphate binding"/>
    <property type="evidence" value="ECO:0007669"/>
    <property type="project" value="TreeGrafter"/>
</dbReference>
<dbReference type="InterPro" id="IPR002110">
    <property type="entry name" value="Ankyrin_rpt"/>
</dbReference>
<proteinExistence type="predicted"/>
<feature type="transmembrane region" description="Helical" evidence="10">
    <location>
        <begin position="343"/>
        <end position="366"/>
    </location>
</feature>
<keyword evidence="5 10" id="KW-1133">Transmembrane helix</keyword>
<feature type="transmembrane region" description="Helical" evidence="10">
    <location>
        <begin position="313"/>
        <end position="331"/>
    </location>
</feature>
<protein>
    <recommendedName>
        <fullName evidence="11">Transient receptor ion channel domain-containing protein</fullName>
    </recommendedName>
</protein>
<dbReference type="EMBL" id="JAODUO010000966">
    <property type="protein sequence ID" value="KAK2172379.1"/>
    <property type="molecule type" value="Genomic_DNA"/>
</dbReference>
<evidence type="ECO:0000259" key="11">
    <source>
        <dbReference type="SMART" id="SM01420"/>
    </source>
</evidence>
<evidence type="ECO:0000256" key="1">
    <source>
        <dbReference type="ARBA" id="ARBA00004141"/>
    </source>
</evidence>
<keyword evidence="4" id="KW-0677">Repeat</keyword>
<keyword evidence="3 10" id="KW-0812">Transmembrane</keyword>
<feature type="transmembrane region" description="Helical" evidence="10">
    <location>
        <begin position="273"/>
        <end position="293"/>
    </location>
</feature>
<comment type="caution">
    <text evidence="12">The sequence shown here is derived from an EMBL/GenBank/DDBJ whole genome shotgun (WGS) entry which is preliminary data.</text>
</comment>
<evidence type="ECO:0000256" key="3">
    <source>
        <dbReference type="ARBA" id="ARBA00022692"/>
    </source>
</evidence>
<gene>
    <name evidence="12" type="ORF">NP493_963g00039</name>
</gene>
<dbReference type="Pfam" id="PF00520">
    <property type="entry name" value="Ion_trans"/>
    <property type="match status" value="1"/>
</dbReference>
<dbReference type="Pfam" id="PF00023">
    <property type="entry name" value="Ank"/>
    <property type="match status" value="1"/>
</dbReference>
<evidence type="ECO:0000313" key="12">
    <source>
        <dbReference type="EMBL" id="KAK2172379.1"/>
    </source>
</evidence>
<dbReference type="PANTHER" id="PTHR10117:SF54">
    <property type="entry name" value="TRANSIENT RECEPTOR POTENTIAL-GAMMA PROTEIN"/>
    <property type="match status" value="1"/>
</dbReference>
<evidence type="ECO:0000256" key="5">
    <source>
        <dbReference type="ARBA" id="ARBA00022989"/>
    </source>
</evidence>
<feature type="transmembrane region" description="Helical" evidence="10">
    <location>
        <begin position="241"/>
        <end position="261"/>
    </location>
</feature>
<comment type="subcellular location">
    <subcellularLocation>
        <location evidence="1">Membrane</location>
        <topology evidence="1">Multi-pass membrane protein</topology>
    </subcellularLocation>
</comment>
<evidence type="ECO:0000256" key="4">
    <source>
        <dbReference type="ARBA" id="ARBA00022737"/>
    </source>
</evidence>
<dbReference type="PRINTS" id="PR01097">
    <property type="entry name" value="TRNSRECEPTRP"/>
</dbReference>
<evidence type="ECO:0000256" key="9">
    <source>
        <dbReference type="ARBA" id="ARBA00023303"/>
    </source>
</evidence>
<dbReference type="SMART" id="SM01420">
    <property type="entry name" value="TRP_2"/>
    <property type="match status" value="1"/>
</dbReference>
<feature type="transmembrane region" description="Helical" evidence="10">
    <location>
        <begin position="432"/>
        <end position="451"/>
    </location>
</feature>
<dbReference type="Pfam" id="PF08344">
    <property type="entry name" value="TRP_2"/>
    <property type="match status" value="1"/>
</dbReference>
<dbReference type="GO" id="GO:0005886">
    <property type="term" value="C:plasma membrane"/>
    <property type="evidence" value="ECO:0007669"/>
    <property type="project" value="TreeGrafter"/>
</dbReference>
<keyword evidence="2" id="KW-0813">Transport</keyword>
<dbReference type="Gene3D" id="1.25.40.20">
    <property type="entry name" value="Ankyrin repeat-containing domain"/>
    <property type="match status" value="1"/>
</dbReference>
<feature type="transmembrane region" description="Helical" evidence="10">
    <location>
        <begin position="386"/>
        <end position="411"/>
    </location>
</feature>
<dbReference type="AlphaFoldDB" id="A0AAD9KJK2"/>
<evidence type="ECO:0000256" key="7">
    <source>
        <dbReference type="ARBA" id="ARBA00023065"/>
    </source>
</evidence>
<reference evidence="12" key="1">
    <citation type="journal article" date="2023" name="Mol. Biol. Evol.">
        <title>Third-Generation Sequencing Reveals the Adaptive Role of the Epigenome in Three Deep-Sea Polychaetes.</title>
        <authorList>
            <person name="Perez M."/>
            <person name="Aroh O."/>
            <person name="Sun Y."/>
            <person name="Lan Y."/>
            <person name="Juniper S.K."/>
            <person name="Young C.R."/>
            <person name="Angers B."/>
            <person name="Qian P.Y."/>
        </authorList>
    </citation>
    <scope>NUCLEOTIDE SEQUENCE</scope>
    <source>
        <strain evidence="12">R07B-5</strain>
    </source>
</reference>
<feature type="domain" description="Transient receptor ion channel" evidence="11">
    <location>
        <begin position="88"/>
        <end position="151"/>
    </location>
</feature>
<dbReference type="Proteomes" id="UP001209878">
    <property type="component" value="Unassembled WGS sequence"/>
</dbReference>
<evidence type="ECO:0000256" key="10">
    <source>
        <dbReference type="SAM" id="Phobius"/>
    </source>
</evidence>
<name>A0AAD9KJK2_RIDPI</name>
<dbReference type="InterPro" id="IPR002153">
    <property type="entry name" value="TRPC_channel"/>
</dbReference>
<sequence>MVDFFLQRPGVRLSDAILHAVKTGNKHIVEMMLNEHERTGEPWYCSSTSDFTPDITPLILAAQNEHYGVIRLLLRRGYYIEKPHPPTCFCEDMCQRRRQGEDMSSSLARLNVYRALSSPSYIVQSSPDPILAAFELSQELTENGDIERHFVFEYTELAERCEDFSTRLVDSCRTTEEVTLVLSQKEGYTVGQEGDKFPRMLLAMEGDHKRVGNVNPCQQVLNIAWLDRWQEWRGLHVTMQLLSVVIRMATLPLLVIMYVVAPEVELSRKLRSPVNKFISFVASYFIFLILLYTQNELDTRDPSRGPPKSGIEWCIVLYILGFWWLGFTHMIRHRTIRYLSEAWNVYTLVMLILFTATFVLWVMSYIDIQRNDDVDLPRAEWNQFDLSLISEALFSVAILFAFGKLMYFFLISHSFGPLLLSLGYMIKDIVKFMVIFIIIVLAFATGFYTLYHQYKGLTRIENGVVIKQNKAFDSLRKSLYTVFWSIFGHSPPEYTEIVLPYKSILEGNVTRMVDNGHYFTSTIGHLAFVVFHVIGIITLINMLIAMMSNSFTKVEENAEMEWKFARTKLWTSYFGTGGTLPPPFNLIPTPKFFVRCCNRTGRV</sequence>
<keyword evidence="6" id="KW-0040">ANK repeat</keyword>
<keyword evidence="7" id="KW-0406">Ion transport</keyword>
<evidence type="ECO:0000256" key="6">
    <source>
        <dbReference type="ARBA" id="ARBA00023043"/>
    </source>
</evidence>
<keyword evidence="9" id="KW-0407">Ion channel</keyword>
<dbReference type="InterPro" id="IPR005821">
    <property type="entry name" value="Ion_trans_dom"/>
</dbReference>
<dbReference type="InterPro" id="IPR036770">
    <property type="entry name" value="Ankyrin_rpt-contain_sf"/>
</dbReference>
<dbReference type="GO" id="GO:0051480">
    <property type="term" value="P:regulation of cytosolic calcium ion concentration"/>
    <property type="evidence" value="ECO:0007669"/>
    <property type="project" value="TreeGrafter"/>
</dbReference>
<dbReference type="Gene3D" id="1.10.287.70">
    <property type="match status" value="1"/>
</dbReference>
<evidence type="ECO:0000313" key="13">
    <source>
        <dbReference type="Proteomes" id="UP001209878"/>
    </source>
</evidence>
<dbReference type="PANTHER" id="PTHR10117">
    <property type="entry name" value="TRANSIENT RECEPTOR POTENTIAL CHANNEL"/>
    <property type="match status" value="1"/>
</dbReference>
<evidence type="ECO:0000256" key="2">
    <source>
        <dbReference type="ARBA" id="ARBA00022448"/>
    </source>
</evidence>
<keyword evidence="8 10" id="KW-0472">Membrane</keyword>
<accession>A0AAD9KJK2</accession>
<dbReference type="GO" id="GO:0015279">
    <property type="term" value="F:store-operated calcium channel activity"/>
    <property type="evidence" value="ECO:0007669"/>
    <property type="project" value="TreeGrafter"/>
</dbReference>
<dbReference type="InterPro" id="IPR013555">
    <property type="entry name" value="TRP_dom"/>
</dbReference>